<protein>
    <submittedName>
        <fullName evidence="1">Uncharacterized protein</fullName>
    </submittedName>
</protein>
<comment type="caution">
    <text evidence="1">The sequence shown here is derived from an EMBL/GenBank/DDBJ whole genome shotgun (WGS) entry which is preliminary data.</text>
</comment>
<sequence>MHYSGPKVKVYKVWPTHVQEGLIQNQQTKPNKIKSTKIYESTMIQIKRPKSKS</sequence>
<dbReference type="EMBL" id="CM004402">
    <property type="protein sequence ID" value="KAG8635647.1"/>
    <property type="molecule type" value="Genomic_DNA"/>
</dbReference>
<organism evidence="1 2">
    <name type="scientific">Manihot esculenta</name>
    <name type="common">Cassava</name>
    <name type="synonym">Jatropha manihot</name>
    <dbReference type="NCBI Taxonomy" id="3983"/>
    <lineage>
        <taxon>Eukaryota</taxon>
        <taxon>Viridiplantae</taxon>
        <taxon>Streptophyta</taxon>
        <taxon>Embryophyta</taxon>
        <taxon>Tracheophyta</taxon>
        <taxon>Spermatophyta</taxon>
        <taxon>Magnoliopsida</taxon>
        <taxon>eudicotyledons</taxon>
        <taxon>Gunneridae</taxon>
        <taxon>Pentapetalae</taxon>
        <taxon>rosids</taxon>
        <taxon>fabids</taxon>
        <taxon>Malpighiales</taxon>
        <taxon>Euphorbiaceae</taxon>
        <taxon>Crotonoideae</taxon>
        <taxon>Manihoteae</taxon>
        <taxon>Manihot</taxon>
    </lineage>
</organism>
<reference evidence="2" key="1">
    <citation type="journal article" date="2016" name="Nat. Biotechnol.">
        <title>Sequencing wild and cultivated cassava and related species reveals extensive interspecific hybridization and genetic diversity.</title>
        <authorList>
            <person name="Bredeson J.V."/>
            <person name="Lyons J.B."/>
            <person name="Prochnik S.E."/>
            <person name="Wu G.A."/>
            <person name="Ha C.M."/>
            <person name="Edsinger-Gonzales E."/>
            <person name="Grimwood J."/>
            <person name="Schmutz J."/>
            <person name="Rabbi I.Y."/>
            <person name="Egesi C."/>
            <person name="Nauluvula P."/>
            <person name="Lebot V."/>
            <person name="Ndunguru J."/>
            <person name="Mkamilo G."/>
            <person name="Bart R.S."/>
            <person name="Setter T.L."/>
            <person name="Gleadow R.M."/>
            <person name="Kulakow P."/>
            <person name="Ferguson M.E."/>
            <person name="Rounsley S."/>
            <person name="Rokhsar D.S."/>
        </authorList>
    </citation>
    <scope>NUCLEOTIDE SEQUENCE [LARGE SCALE GENOMIC DNA]</scope>
    <source>
        <strain evidence="2">cv. AM560-2</strain>
    </source>
</reference>
<accession>A0ACB7G5Z4</accession>
<evidence type="ECO:0000313" key="2">
    <source>
        <dbReference type="Proteomes" id="UP000091857"/>
    </source>
</evidence>
<dbReference type="Proteomes" id="UP000091857">
    <property type="component" value="Chromosome 16"/>
</dbReference>
<gene>
    <name evidence="1" type="ORF">MANES_16G054001v8</name>
</gene>
<name>A0ACB7G5Z4_MANES</name>
<evidence type="ECO:0000313" key="1">
    <source>
        <dbReference type="EMBL" id="KAG8635647.1"/>
    </source>
</evidence>
<keyword evidence="2" id="KW-1185">Reference proteome</keyword>
<proteinExistence type="predicted"/>